<feature type="chain" id="PRO_5021347255" evidence="1">
    <location>
        <begin position="30"/>
        <end position="654"/>
    </location>
</feature>
<comment type="caution">
    <text evidence="2">The sequence shown here is derived from an EMBL/GenBank/DDBJ whole genome shotgun (WGS) entry which is preliminary data.</text>
</comment>
<proteinExistence type="predicted"/>
<dbReference type="PANTHER" id="PTHR35399">
    <property type="entry name" value="SLR8030 PROTEIN"/>
    <property type="match status" value="1"/>
</dbReference>
<protein>
    <submittedName>
        <fullName evidence="2">DUF839 domain-containing protein</fullName>
    </submittedName>
</protein>
<dbReference type="RefSeq" id="WP_135208700.1">
    <property type="nucleotide sequence ID" value="NZ_SPVF01000236.1"/>
</dbReference>
<dbReference type="EMBL" id="SPVF01000236">
    <property type="protein sequence ID" value="TFW15011.1"/>
    <property type="molecule type" value="Genomic_DNA"/>
</dbReference>
<reference evidence="2 3" key="1">
    <citation type="submission" date="2019-03" db="EMBL/GenBank/DDBJ databases">
        <title>Draft Genome Sequence of Massilia arenosa sp. nov., a Novel Massilia Species Isolated from a Sandy-loam Maize Soil.</title>
        <authorList>
            <person name="Raths R."/>
            <person name="Peta V."/>
            <person name="Bucking H."/>
        </authorList>
    </citation>
    <scope>NUCLEOTIDE SEQUENCE [LARGE SCALE GENOMIC DNA]</scope>
    <source>
        <strain evidence="2 3">MC02</strain>
    </source>
</reference>
<dbReference type="Proteomes" id="UP000298438">
    <property type="component" value="Unassembled WGS sequence"/>
</dbReference>
<dbReference type="PANTHER" id="PTHR35399:SF2">
    <property type="entry name" value="DUF839 DOMAIN-CONTAINING PROTEIN"/>
    <property type="match status" value="1"/>
</dbReference>
<gene>
    <name evidence="2" type="ORF">E4L96_18565</name>
</gene>
<dbReference type="InterPro" id="IPR008557">
    <property type="entry name" value="PhoX"/>
</dbReference>
<sequence length="654" mass="69244">MADLSRRKALKLFAGAPLLPLGASSLLSACGGSSTTASGAVTTPVTSTASYVSTSFGASAAPTLANAAAMATTTVSSSLSVQYSDNTTQTYKLAYQPFFITGDMVPDGKGGTVLAGGYYDINNKPILDRSVAGKERQFYSDAPDGTSLLAVANPTVAGVKGKAVFAVVQFEYTTRDLADVSQYGLLPSPIAVLTLDQDQATGKLTLVKYHNVDTSPAHGLWITCGASLSPWGTHLSSEEYEPDAQTIGSNAQFKGFSKNLFGSETAANPYHYGHLPEVTVNPDGTGSIRKHYCLGRISHELVQVMPDNRTVLMGDDYTNGGLFVFVADKEKDLSAGTLYVAKFGAGFSLDPAAAGAPISWINLGHATSAEIEALANTVKPADILTSVTADPQDSSYTKMYLDGKAAWVKVKPGMEKAAAFLETHRYANIVGASMAFTKLEGTTVNARDKIAYSALQNIQGSMVRNNAAWNEKHAITVEKALGAGGVMAHKLAGGQKDTAGATINSEWMPVQTTMLITGEDLASADALGNTANPERIANPDNLKFSEKMRTLFIGEDSGQHVNNMLWAYNVDTKTLTRLATMPSGAESTGLHVVDDLNGWTYIMSNFQHAGDWGSIHAKVQTTLDPLIRANYKDRFGAAVGYFTADLSSIRLAKG</sequence>
<name>A0A4Y9S3E2_9BURK</name>
<dbReference type="AlphaFoldDB" id="A0A4Y9S3E2"/>
<accession>A0A4Y9S3E2</accession>
<dbReference type="Pfam" id="PF05787">
    <property type="entry name" value="PhoX"/>
    <property type="match status" value="1"/>
</dbReference>
<evidence type="ECO:0000313" key="3">
    <source>
        <dbReference type="Proteomes" id="UP000298438"/>
    </source>
</evidence>
<evidence type="ECO:0000256" key="1">
    <source>
        <dbReference type="SAM" id="SignalP"/>
    </source>
</evidence>
<dbReference type="OrthoDB" id="9801383at2"/>
<dbReference type="PROSITE" id="PS51257">
    <property type="entry name" value="PROKAR_LIPOPROTEIN"/>
    <property type="match status" value="1"/>
</dbReference>
<keyword evidence="3" id="KW-1185">Reference proteome</keyword>
<feature type="signal peptide" evidence="1">
    <location>
        <begin position="1"/>
        <end position="29"/>
    </location>
</feature>
<organism evidence="2 3">
    <name type="scientific">Zemynaea arenosa</name>
    <dbReference type="NCBI Taxonomy" id="2561931"/>
    <lineage>
        <taxon>Bacteria</taxon>
        <taxon>Pseudomonadati</taxon>
        <taxon>Pseudomonadota</taxon>
        <taxon>Betaproteobacteria</taxon>
        <taxon>Burkholderiales</taxon>
        <taxon>Oxalobacteraceae</taxon>
        <taxon>Telluria group</taxon>
        <taxon>Zemynaea</taxon>
    </lineage>
</organism>
<evidence type="ECO:0000313" key="2">
    <source>
        <dbReference type="EMBL" id="TFW15011.1"/>
    </source>
</evidence>
<keyword evidence="1" id="KW-0732">Signal</keyword>